<feature type="domain" description="HTH araC/xylS-type" evidence="4">
    <location>
        <begin position="15"/>
        <end position="113"/>
    </location>
</feature>
<comment type="caution">
    <text evidence="5">The sequence shown here is derived from an EMBL/GenBank/DDBJ whole genome shotgun (WGS) entry which is preliminary data.</text>
</comment>
<dbReference type="GO" id="GO:0003700">
    <property type="term" value="F:DNA-binding transcription factor activity"/>
    <property type="evidence" value="ECO:0007669"/>
    <property type="project" value="InterPro"/>
</dbReference>
<dbReference type="InterPro" id="IPR018060">
    <property type="entry name" value="HTH_AraC"/>
</dbReference>
<evidence type="ECO:0000256" key="2">
    <source>
        <dbReference type="ARBA" id="ARBA00023125"/>
    </source>
</evidence>
<dbReference type="SUPFAM" id="SSF46689">
    <property type="entry name" value="Homeodomain-like"/>
    <property type="match status" value="1"/>
</dbReference>
<dbReference type="GO" id="GO:0043565">
    <property type="term" value="F:sequence-specific DNA binding"/>
    <property type="evidence" value="ECO:0007669"/>
    <property type="project" value="InterPro"/>
</dbReference>
<dbReference type="InterPro" id="IPR020449">
    <property type="entry name" value="Tscrpt_reg_AraC-type_HTH"/>
</dbReference>
<dbReference type="PROSITE" id="PS01124">
    <property type="entry name" value="HTH_ARAC_FAMILY_2"/>
    <property type="match status" value="1"/>
</dbReference>
<evidence type="ECO:0000259" key="4">
    <source>
        <dbReference type="PROSITE" id="PS01124"/>
    </source>
</evidence>
<gene>
    <name evidence="5" type="ORF">GCM10011379_58950</name>
</gene>
<dbReference type="InterPro" id="IPR053142">
    <property type="entry name" value="PchR_regulatory_protein"/>
</dbReference>
<dbReference type="Gene3D" id="1.10.10.60">
    <property type="entry name" value="Homeodomain-like"/>
    <property type="match status" value="1"/>
</dbReference>
<dbReference type="InterPro" id="IPR009057">
    <property type="entry name" value="Homeodomain-like_sf"/>
</dbReference>
<reference evidence="5" key="1">
    <citation type="journal article" date="2014" name="Int. J. Syst. Evol. Microbiol.">
        <title>Complete genome sequence of Corynebacterium casei LMG S-19264T (=DSM 44701T), isolated from a smear-ripened cheese.</title>
        <authorList>
            <consortium name="US DOE Joint Genome Institute (JGI-PGF)"/>
            <person name="Walter F."/>
            <person name="Albersmeier A."/>
            <person name="Kalinowski J."/>
            <person name="Ruckert C."/>
        </authorList>
    </citation>
    <scope>NUCLEOTIDE SEQUENCE</scope>
    <source>
        <strain evidence="5">CGMCC 1.15290</strain>
    </source>
</reference>
<dbReference type="Pfam" id="PF12833">
    <property type="entry name" value="HTH_18"/>
    <property type="match status" value="1"/>
</dbReference>
<dbReference type="Proteomes" id="UP000627292">
    <property type="component" value="Unassembled WGS sequence"/>
</dbReference>
<evidence type="ECO:0000256" key="1">
    <source>
        <dbReference type="ARBA" id="ARBA00023015"/>
    </source>
</evidence>
<dbReference type="PANTHER" id="PTHR47893">
    <property type="entry name" value="REGULATORY PROTEIN PCHR"/>
    <property type="match status" value="1"/>
</dbReference>
<organism evidence="5 6">
    <name type="scientific">Filimonas zeae</name>
    <dbReference type="NCBI Taxonomy" id="1737353"/>
    <lineage>
        <taxon>Bacteria</taxon>
        <taxon>Pseudomonadati</taxon>
        <taxon>Bacteroidota</taxon>
        <taxon>Chitinophagia</taxon>
        <taxon>Chitinophagales</taxon>
        <taxon>Chitinophagaceae</taxon>
        <taxon>Filimonas</taxon>
    </lineage>
</organism>
<dbReference type="EMBL" id="BMIB01000010">
    <property type="protein sequence ID" value="GGH83487.1"/>
    <property type="molecule type" value="Genomic_DNA"/>
</dbReference>
<protein>
    <recommendedName>
        <fullName evidence="4">HTH araC/xylS-type domain-containing protein</fullName>
    </recommendedName>
</protein>
<dbReference type="SMART" id="SM00342">
    <property type="entry name" value="HTH_ARAC"/>
    <property type="match status" value="1"/>
</dbReference>
<keyword evidence="1" id="KW-0805">Transcription regulation</keyword>
<accession>A0A917J7K9</accession>
<dbReference type="RefSeq" id="WP_188959440.1">
    <property type="nucleotide sequence ID" value="NZ_BMIB01000010.1"/>
</dbReference>
<sequence>MKNSTYKKADLEKIKSLKNLLTQNFKHPANVELLSRAIQMNDHKMQELFKVETGCTIYRFHFIERMKEACRLLIDTDELLKNISGMVGYKNATSFINAFKDVYGVTPDEYRKDPVNHMYCKVEKVAGTISNN</sequence>
<dbReference type="PRINTS" id="PR00032">
    <property type="entry name" value="HTHARAC"/>
</dbReference>
<keyword evidence="2" id="KW-0238">DNA-binding</keyword>
<evidence type="ECO:0000256" key="3">
    <source>
        <dbReference type="ARBA" id="ARBA00023163"/>
    </source>
</evidence>
<evidence type="ECO:0000313" key="5">
    <source>
        <dbReference type="EMBL" id="GGH83487.1"/>
    </source>
</evidence>
<name>A0A917J7K9_9BACT</name>
<keyword evidence="6" id="KW-1185">Reference proteome</keyword>
<dbReference type="AlphaFoldDB" id="A0A917J7K9"/>
<dbReference type="PANTHER" id="PTHR47893:SF1">
    <property type="entry name" value="REGULATORY PROTEIN PCHR"/>
    <property type="match status" value="1"/>
</dbReference>
<proteinExistence type="predicted"/>
<keyword evidence="3" id="KW-0804">Transcription</keyword>
<reference evidence="5" key="2">
    <citation type="submission" date="2020-09" db="EMBL/GenBank/DDBJ databases">
        <authorList>
            <person name="Sun Q."/>
            <person name="Zhou Y."/>
        </authorList>
    </citation>
    <scope>NUCLEOTIDE SEQUENCE</scope>
    <source>
        <strain evidence="5">CGMCC 1.15290</strain>
    </source>
</reference>
<evidence type="ECO:0000313" key="6">
    <source>
        <dbReference type="Proteomes" id="UP000627292"/>
    </source>
</evidence>